<dbReference type="HOGENOM" id="CLU_417268_0_0_6"/>
<dbReference type="EMBL" id="CR628337">
    <property type="protein sequence ID" value="CAH15308.1"/>
    <property type="molecule type" value="Genomic_DNA"/>
</dbReference>
<feature type="transmembrane region" description="Helical" evidence="2">
    <location>
        <begin position="160"/>
        <end position="180"/>
    </location>
</feature>
<keyword evidence="2" id="KW-0472">Membrane</keyword>
<organism evidence="3 4">
    <name type="scientific">Legionella pneumophila (strain Lens)</name>
    <dbReference type="NCBI Taxonomy" id="297245"/>
    <lineage>
        <taxon>Bacteria</taxon>
        <taxon>Pseudomonadati</taxon>
        <taxon>Pseudomonadota</taxon>
        <taxon>Gammaproteobacteria</taxon>
        <taxon>Legionellales</taxon>
        <taxon>Legionellaceae</taxon>
        <taxon>Legionella</taxon>
    </lineage>
</organism>
<feature type="coiled-coil region" evidence="1">
    <location>
        <begin position="620"/>
        <end position="647"/>
    </location>
</feature>
<evidence type="ECO:0008006" key="5">
    <source>
        <dbReference type="Google" id="ProtNLM"/>
    </source>
</evidence>
<proteinExistence type="predicted"/>
<keyword evidence="1" id="KW-0175">Coiled coil</keyword>
<reference evidence="3 4" key="1">
    <citation type="journal article" date="2004" name="Nat. Genet.">
        <title>Evidence in the Legionella pneumophila genome for exploitation of host cell functions and high genome plasticity.</title>
        <authorList>
            <person name="Cazalet C."/>
            <person name="Rusniok C."/>
            <person name="Bruggemann H."/>
            <person name="Zidane N."/>
            <person name="Magnier A."/>
            <person name="Ma L."/>
            <person name="Tichit M."/>
            <person name="Jarraud S."/>
            <person name="Bouchier C."/>
            <person name="Vandenesch F."/>
            <person name="Kunst F."/>
            <person name="Etienne J."/>
            <person name="Glaser P."/>
            <person name="Buchrieser C."/>
        </authorList>
    </citation>
    <scope>NUCLEOTIDE SEQUENCE [LARGE SCALE GENOMIC DNA]</scope>
    <source>
        <strain evidence="3 4">Lens</strain>
    </source>
</reference>
<dbReference type="Proteomes" id="UP000002517">
    <property type="component" value="Chromosome"/>
</dbReference>
<dbReference type="KEGG" id="lpf:lpl1071"/>
<evidence type="ECO:0000313" key="4">
    <source>
        <dbReference type="Proteomes" id="UP000002517"/>
    </source>
</evidence>
<protein>
    <recommendedName>
        <fullName evidence="5">Methyl-accepting chemotaxis protein</fullName>
    </recommendedName>
</protein>
<feature type="transmembrane region" description="Helical" evidence="2">
    <location>
        <begin position="38"/>
        <end position="60"/>
    </location>
</feature>
<gene>
    <name evidence="3" type="ordered locus">lpl1071</name>
</gene>
<dbReference type="AlphaFoldDB" id="Q5WXM4"/>
<accession>Q5WXM4</accession>
<sequence>MTSGDNNLLAPLSLLKENEYFMINPEYIFTLITKDSTVYFFVSFIFAIALIPFWQATYTIGKVNRAIKKANELIKSLGNESPSKFYNEFENIKAQLNGIDYLKNIWGEFIGSTYYLTNNNTQQINSNKIFLSHRPSYYFNKESVLGSQLNLNQFFSFPNYLIGLGLAFTFIGLAAALHIAQSGLANGEGQTALSELLKVASVKFFSSITGIGCSLIISFIQKIRIKGFQNNLNNFCGLLEKCTEYKPAEKLIFESIQEEKTHTLALQSMANDISIGIGDVLNNQLPASVANALAPLADEIRALAQKFSGSNENALEKVLNEFLDQLRKSSGDEMQGLIDGVNTLKDSLLRLVENMETMGKSFGSNTKDSTDRLMASLDAFTSTFTPVQQGIGKFGQSLDSLENIARSIQQASGNITGAADISNQSMSNLAGTVTQITENLTPIQDLLNVINLSLKKVDESSENLHGAGRTIASAADGFKNSAESIEQASNRFDQKINKFEVVIDGISGTANVLERASNNVSNAIKPLSETSEGLTKVIHAIQETESRIHGSQKQLSDLLINLENFTEKLPSLLSQYEERFSKVDQDLANAFGELAKGSDEFRTSISQFVISFDQQFDKAIRQLSGVIQDLQEERENAELTTNNYHKAEYVDADTRIA</sequence>
<dbReference type="RefSeq" id="WP_011215180.1">
    <property type="nucleotide sequence ID" value="NC_006369.1"/>
</dbReference>
<evidence type="ECO:0000256" key="1">
    <source>
        <dbReference type="SAM" id="Coils"/>
    </source>
</evidence>
<dbReference type="LegioList" id="lpl1071"/>
<dbReference type="SUPFAM" id="SSF58104">
    <property type="entry name" value="Methyl-accepting chemotaxis protein (MCP) signaling domain"/>
    <property type="match status" value="1"/>
</dbReference>
<evidence type="ECO:0000313" key="3">
    <source>
        <dbReference type="EMBL" id="CAH15308.1"/>
    </source>
</evidence>
<keyword evidence="2" id="KW-1133">Transmembrane helix</keyword>
<name>Q5WXM4_LEGPL</name>
<evidence type="ECO:0000256" key="2">
    <source>
        <dbReference type="SAM" id="Phobius"/>
    </source>
</evidence>
<keyword evidence="2" id="KW-0812">Transmembrane</keyword>
<dbReference type="Gene3D" id="1.10.287.950">
    <property type="entry name" value="Methyl-accepting chemotaxis protein"/>
    <property type="match status" value="2"/>
</dbReference>